<protein>
    <submittedName>
        <fullName evidence="2">Uncharacterized protein</fullName>
    </submittedName>
</protein>
<evidence type="ECO:0000313" key="3">
    <source>
        <dbReference type="Proteomes" id="UP000077069"/>
    </source>
</evidence>
<feature type="compositionally biased region" description="Polar residues" evidence="1">
    <location>
        <begin position="93"/>
        <end position="107"/>
    </location>
</feature>
<dbReference type="RefSeq" id="XP_018038769.1">
    <property type="nucleotide sequence ID" value="XM_018180064.1"/>
</dbReference>
<evidence type="ECO:0000313" key="2">
    <source>
        <dbReference type="EMBL" id="OAG08404.1"/>
    </source>
</evidence>
<dbReference type="EMBL" id="KV441550">
    <property type="protein sequence ID" value="OAG08404.1"/>
    <property type="molecule type" value="Genomic_DNA"/>
</dbReference>
<dbReference type="AlphaFoldDB" id="A0A177CLH7"/>
<proteinExistence type="predicted"/>
<gene>
    <name evidence="2" type="ORF">CC84DRAFT_1173893</name>
</gene>
<sequence>MPSGIRRPLPPRSTRPTRREKFLEALILLQADRAVELQRDIALRTHTIASQRELIDALLKQIVAEQDRQGEEKDKEIARLKGMLEAKGIDAGTGTTTMPASQQTTSRDAGAGALNDESTVPAASAALDDDRDNTD</sequence>
<dbReference type="GeneID" id="28763550"/>
<feature type="region of interest" description="Disordered" evidence="1">
    <location>
        <begin position="88"/>
        <end position="135"/>
    </location>
</feature>
<dbReference type="InParanoid" id="A0A177CLH7"/>
<evidence type="ECO:0000256" key="1">
    <source>
        <dbReference type="SAM" id="MobiDB-lite"/>
    </source>
</evidence>
<dbReference type="Proteomes" id="UP000077069">
    <property type="component" value="Unassembled WGS sequence"/>
</dbReference>
<accession>A0A177CLH7</accession>
<name>A0A177CLH7_9PLEO</name>
<reference evidence="2 3" key="1">
    <citation type="submission" date="2016-05" db="EMBL/GenBank/DDBJ databases">
        <title>Comparative analysis of secretome profiles of manganese(II)-oxidizing ascomycete fungi.</title>
        <authorList>
            <consortium name="DOE Joint Genome Institute"/>
            <person name="Zeiner C.A."/>
            <person name="Purvine S.O."/>
            <person name="Zink E.M."/>
            <person name="Wu S."/>
            <person name="Pasa-Tolic L."/>
            <person name="Chaput D.L."/>
            <person name="Haridas S."/>
            <person name="Grigoriev I.V."/>
            <person name="Santelli C.M."/>
            <person name="Hansel C.M."/>
        </authorList>
    </citation>
    <scope>NUCLEOTIDE SEQUENCE [LARGE SCALE GENOMIC DNA]</scope>
    <source>
        <strain evidence="2 3">AP3s5-JAC2a</strain>
    </source>
</reference>
<keyword evidence="3" id="KW-1185">Reference proteome</keyword>
<organism evidence="2 3">
    <name type="scientific">Paraphaeosphaeria sporulosa</name>
    <dbReference type="NCBI Taxonomy" id="1460663"/>
    <lineage>
        <taxon>Eukaryota</taxon>
        <taxon>Fungi</taxon>
        <taxon>Dikarya</taxon>
        <taxon>Ascomycota</taxon>
        <taxon>Pezizomycotina</taxon>
        <taxon>Dothideomycetes</taxon>
        <taxon>Pleosporomycetidae</taxon>
        <taxon>Pleosporales</taxon>
        <taxon>Massarineae</taxon>
        <taxon>Didymosphaeriaceae</taxon>
        <taxon>Paraphaeosphaeria</taxon>
    </lineage>
</organism>